<sequence>MTIEPDVLDTVLASLDVTLGSTRRATLASGERTVLAAGAVVLVYVVEGEVTVLAPEGSACALEVCAGDAVAASVPRTLLAGDALLTFGRRAATLASVSGARLTVVDVQLDAAACPRPLPGLVFASGFSRLEPAAAALAAQLGPAHGGSERSGDPVICRLMVRTVLLSVVRAWAFGDASTAPPVTGDVYLDRVAAAVAGEPGREWTVDQLASVGAMSRTVLAERFRAAFGRSPAGYVTEVRMRRAKELLEAGRSVSEASRSLGYSSDDGLSRAFRRHVGVVPSQWRAARRAA</sequence>
<dbReference type="Pfam" id="PF12833">
    <property type="entry name" value="HTH_18"/>
    <property type="match status" value="1"/>
</dbReference>
<keyword evidence="3" id="KW-0804">Transcription</keyword>
<dbReference type="InterPro" id="IPR009057">
    <property type="entry name" value="Homeodomain-like_sf"/>
</dbReference>
<dbReference type="Proteomes" id="UP000193711">
    <property type="component" value="Unassembled WGS sequence"/>
</dbReference>
<keyword evidence="1" id="KW-0805">Transcription regulation</keyword>
<accession>A0A1X7N6V9</accession>
<dbReference type="STRING" id="1891671.SAMN06295885_0711"/>
<dbReference type="AlphaFoldDB" id="A0A1X7N6V9"/>
<evidence type="ECO:0000313" key="5">
    <source>
        <dbReference type="EMBL" id="SMH32229.1"/>
    </source>
</evidence>
<dbReference type="EMBL" id="FXBM01000001">
    <property type="protein sequence ID" value="SMH32229.1"/>
    <property type="molecule type" value="Genomic_DNA"/>
</dbReference>
<evidence type="ECO:0000256" key="3">
    <source>
        <dbReference type="ARBA" id="ARBA00023163"/>
    </source>
</evidence>
<dbReference type="OrthoDB" id="9801123at2"/>
<evidence type="ECO:0000256" key="1">
    <source>
        <dbReference type="ARBA" id="ARBA00023015"/>
    </source>
</evidence>
<dbReference type="GO" id="GO:0003700">
    <property type="term" value="F:DNA-binding transcription factor activity"/>
    <property type="evidence" value="ECO:0007669"/>
    <property type="project" value="InterPro"/>
</dbReference>
<dbReference type="SMART" id="SM00342">
    <property type="entry name" value="HTH_ARAC"/>
    <property type="match status" value="1"/>
</dbReference>
<keyword evidence="2 5" id="KW-0238">DNA-binding</keyword>
<keyword evidence="6" id="KW-1185">Reference proteome</keyword>
<dbReference type="SUPFAM" id="SSF46689">
    <property type="entry name" value="Homeodomain-like"/>
    <property type="match status" value="1"/>
</dbReference>
<organism evidence="5 6">
    <name type="scientific">Rathayibacter oskolensis</name>
    <dbReference type="NCBI Taxonomy" id="1891671"/>
    <lineage>
        <taxon>Bacteria</taxon>
        <taxon>Bacillati</taxon>
        <taxon>Actinomycetota</taxon>
        <taxon>Actinomycetes</taxon>
        <taxon>Micrococcales</taxon>
        <taxon>Microbacteriaceae</taxon>
        <taxon>Rathayibacter</taxon>
    </lineage>
</organism>
<evidence type="ECO:0000256" key="2">
    <source>
        <dbReference type="ARBA" id="ARBA00023125"/>
    </source>
</evidence>
<evidence type="ECO:0000313" key="6">
    <source>
        <dbReference type="Proteomes" id="UP000193711"/>
    </source>
</evidence>
<dbReference type="Gene3D" id="1.10.10.60">
    <property type="entry name" value="Homeodomain-like"/>
    <property type="match status" value="2"/>
</dbReference>
<dbReference type="RefSeq" id="WP_085475191.1">
    <property type="nucleotide sequence ID" value="NZ_FXBM01000001.1"/>
</dbReference>
<dbReference type="PANTHER" id="PTHR46796:SF13">
    <property type="entry name" value="HTH-TYPE TRANSCRIPTIONAL ACTIVATOR RHAS"/>
    <property type="match status" value="1"/>
</dbReference>
<protein>
    <submittedName>
        <fullName evidence="5">AraC-type DNA-binding protein</fullName>
    </submittedName>
</protein>
<dbReference type="InterPro" id="IPR050204">
    <property type="entry name" value="AraC_XylS_family_regulators"/>
</dbReference>
<gene>
    <name evidence="5" type="ORF">SAMN06295885_0711</name>
</gene>
<dbReference type="PROSITE" id="PS01124">
    <property type="entry name" value="HTH_ARAC_FAMILY_2"/>
    <property type="match status" value="1"/>
</dbReference>
<dbReference type="GO" id="GO:0043565">
    <property type="term" value="F:sequence-specific DNA binding"/>
    <property type="evidence" value="ECO:0007669"/>
    <property type="project" value="InterPro"/>
</dbReference>
<proteinExistence type="predicted"/>
<evidence type="ECO:0000259" key="4">
    <source>
        <dbReference type="PROSITE" id="PS01124"/>
    </source>
</evidence>
<dbReference type="InterPro" id="IPR018060">
    <property type="entry name" value="HTH_AraC"/>
</dbReference>
<name>A0A1X7N6V9_9MICO</name>
<dbReference type="PANTHER" id="PTHR46796">
    <property type="entry name" value="HTH-TYPE TRANSCRIPTIONAL ACTIVATOR RHAS-RELATED"/>
    <property type="match status" value="1"/>
</dbReference>
<reference evidence="6" key="1">
    <citation type="submission" date="2017-04" db="EMBL/GenBank/DDBJ databases">
        <authorList>
            <person name="Varghese N."/>
            <person name="Submissions S."/>
        </authorList>
    </citation>
    <scope>NUCLEOTIDE SEQUENCE [LARGE SCALE GENOMIC DNA]</scope>
    <source>
        <strain evidence="6">VKM Ac-2121</strain>
    </source>
</reference>
<feature type="domain" description="HTH araC/xylS-type" evidence="4">
    <location>
        <begin position="190"/>
        <end position="287"/>
    </location>
</feature>